<organism evidence="2 3">
    <name type="scientific">Cucumis melo var. makuwa</name>
    <name type="common">Oriental melon</name>
    <dbReference type="NCBI Taxonomy" id="1194695"/>
    <lineage>
        <taxon>Eukaryota</taxon>
        <taxon>Viridiplantae</taxon>
        <taxon>Streptophyta</taxon>
        <taxon>Embryophyta</taxon>
        <taxon>Tracheophyta</taxon>
        <taxon>Spermatophyta</taxon>
        <taxon>Magnoliopsida</taxon>
        <taxon>eudicotyledons</taxon>
        <taxon>Gunneridae</taxon>
        <taxon>Pentapetalae</taxon>
        <taxon>rosids</taxon>
        <taxon>fabids</taxon>
        <taxon>Cucurbitales</taxon>
        <taxon>Cucurbitaceae</taxon>
        <taxon>Benincaseae</taxon>
        <taxon>Cucumis</taxon>
    </lineage>
</organism>
<reference evidence="2 3" key="1">
    <citation type="submission" date="2019-08" db="EMBL/GenBank/DDBJ databases">
        <title>Draft genome sequences of two oriental melons (Cucumis melo L. var makuwa).</title>
        <authorList>
            <person name="Kwon S.-Y."/>
        </authorList>
    </citation>
    <scope>NUCLEOTIDE SEQUENCE [LARGE SCALE GENOMIC DNA]</scope>
    <source>
        <strain evidence="3">cv. Chang Bougi</strain>
        <tissue evidence="2">Leaf</tissue>
    </source>
</reference>
<feature type="compositionally biased region" description="Polar residues" evidence="1">
    <location>
        <begin position="1"/>
        <end position="29"/>
    </location>
</feature>
<dbReference type="AlphaFoldDB" id="A0A5D3BVG0"/>
<gene>
    <name evidence="2" type="ORF">E5676_scaffold46G001680</name>
</gene>
<feature type="region of interest" description="Disordered" evidence="1">
    <location>
        <begin position="117"/>
        <end position="137"/>
    </location>
</feature>
<comment type="caution">
    <text evidence="2">The sequence shown here is derived from an EMBL/GenBank/DDBJ whole genome shotgun (WGS) entry which is preliminary data.</text>
</comment>
<evidence type="ECO:0000313" key="3">
    <source>
        <dbReference type="Proteomes" id="UP000321947"/>
    </source>
</evidence>
<proteinExistence type="predicted"/>
<evidence type="ECO:0000256" key="1">
    <source>
        <dbReference type="SAM" id="MobiDB-lite"/>
    </source>
</evidence>
<evidence type="ECO:0008006" key="4">
    <source>
        <dbReference type="Google" id="ProtNLM"/>
    </source>
</evidence>
<dbReference type="EMBL" id="SSTD01015300">
    <property type="protein sequence ID" value="TYK03065.1"/>
    <property type="molecule type" value="Genomic_DNA"/>
</dbReference>
<protein>
    <recommendedName>
        <fullName evidence="4">Envelope-like protein</fullName>
    </recommendedName>
</protein>
<evidence type="ECO:0000313" key="2">
    <source>
        <dbReference type="EMBL" id="TYK03065.1"/>
    </source>
</evidence>
<feature type="region of interest" description="Disordered" evidence="1">
    <location>
        <begin position="1"/>
        <end position="77"/>
    </location>
</feature>
<dbReference type="Proteomes" id="UP000321947">
    <property type="component" value="Unassembled WGS sequence"/>
</dbReference>
<sequence>MVNTRKGSYVPKQSENAPNVITSSPSLVQHTRVRGRRFKNTPPWRPYRLPSEKVQEEASSRLQESLRPEAVPEVGDSSIPGSLVVHAHRASQAIVSDIDSDDQDDIPLIRLLNKPSGPVISEKLPSNPIHYQESSLT</sequence>
<feature type="compositionally biased region" description="Basic and acidic residues" evidence="1">
    <location>
        <begin position="50"/>
        <end position="67"/>
    </location>
</feature>
<accession>A0A5D3BVG0</accession>
<name>A0A5D3BVG0_CUCMM</name>